<dbReference type="EMBL" id="JBBMFJ010000016">
    <property type="protein sequence ID" value="MEQ2563243.1"/>
    <property type="molecule type" value="Genomic_DNA"/>
</dbReference>
<dbReference type="PRINTS" id="PR00035">
    <property type="entry name" value="HTHGNTR"/>
</dbReference>
<proteinExistence type="predicted"/>
<dbReference type="PANTHER" id="PTHR30146">
    <property type="entry name" value="LACI-RELATED TRANSCRIPTIONAL REPRESSOR"/>
    <property type="match status" value="1"/>
</dbReference>
<accession>A0ABV1HMQ2</accession>
<dbReference type="SUPFAM" id="SSF53822">
    <property type="entry name" value="Periplasmic binding protein-like I"/>
    <property type="match status" value="1"/>
</dbReference>
<dbReference type="CDD" id="cd01541">
    <property type="entry name" value="PBP1_AraR"/>
    <property type="match status" value="1"/>
</dbReference>
<reference evidence="5 6" key="1">
    <citation type="submission" date="2024-03" db="EMBL/GenBank/DDBJ databases">
        <title>Human intestinal bacterial collection.</title>
        <authorList>
            <person name="Pauvert C."/>
            <person name="Hitch T.C.A."/>
            <person name="Clavel T."/>
        </authorList>
    </citation>
    <scope>NUCLEOTIDE SEQUENCE [LARGE SCALE GENOMIC DNA]</scope>
    <source>
        <strain evidence="5 6">CLA-AP-H27</strain>
    </source>
</reference>
<dbReference type="InterPro" id="IPR036390">
    <property type="entry name" value="WH_DNA-bd_sf"/>
</dbReference>
<evidence type="ECO:0000256" key="3">
    <source>
        <dbReference type="ARBA" id="ARBA00023163"/>
    </source>
</evidence>
<organism evidence="5 6">
    <name type="scientific">Ventrimonas faecis</name>
    <dbReference type="NCBI Taxonomy" id="3133170"/>
    <lineage>
        <taxon>Bacteria</taxon>
        <taxon>Bacillati</taxon>
        <taxon>Bacillota</taxon>
        <taxon>Clostridia</taxon>
        <taxon>Lachnospirales</taxon>
        <taxon>Lachnospiraceae</taxon>
        <taxon>Ventrimonas</taxon>
    </lineage>
</organism>
<comment type="caution">
    <text evidence="5">The sequence shown here is derived from an EMBL/GenBank/DDBJ whole genome shotgun (WGS) entry which is preliminary data.</text>
</comment>
<feature type="domain" description="HTH gntR-type" evidence="4">
    <location>
        <begin position="12"/>
        <end position="80"/>
    </location>
</feature>
<protein>
    <submittedName>
        <fullName evidence="5">GntR family transcriptional regulator</fullName>
    </submittedName>
</protein>
<keyword evidence="3" id="KW-0804">Transcription</keyword>
<dbReference type="InterPro" id="IPR036388">
    <property type="entry name" value="WH-like_DNA-bd_sf"/>
</dbReference>
<evidence type="ECO:0000313" key="5">
    <source>
        <dbReference type="EMBL" id="MEQ2563243.1"/>
    </source>
</evidence>
<gene>
    <name evidence="5" type="ORF">WMO41_08735</name>
</gene>
<dbReference type="InterPro" id="IPR033532">
    <property type="entry name" value="AraR_ligand_bind_dom"/>
</dbReference>
<dbReference type="InterPro" id="IPR028082">
    <property type="entry name" value="Peripla_BP_I"/>
</dbReference>
<dbReference type="RefSeq" id="WP_349229425.1">
    <property type="nucleotide sequence ID" value="NZ_JBBMFJ010000016.1"/>
</dbReference>
<dbReference type="Pfam" id="PF00392">
    <property type="entry name" value="GntR"/>
    <property type="match status" value="1"/>
</dbReference>
<dbReference type="InterPro" id="IPR000524">
    <property type="entry name" value="Tscrpt_reg_HTH_GntR"/>
</dbReference>
<dbReference type="Gene3D" id="1.10.10.10">
    <property type="entry name" value="Winged helix-like DNA-binding domain superfamily/Winged helix DNA-binding domain"/>
    <property type="match status" value="1"/>
</dbReference>
<keyword evidence="6" id="KW-1185">Reference proteome</keyword>
<dbReference type="SMART" id="SM00345">
    <property type="entry name" value="HTH_GNTR"/>
    <property type="match status" value="1"/>
</dbReference>
<dbReference type="PANTHER" id="PTHR30146:SF150">
    <property type="entry name" value="ARABINOSE METABOLISM TRANSCRIPTIONAL REPRESSOR"/>
    <property type="match status" value="1"/>
</dbReference>
<evidence type="ECO:0000313" key="6">
    <source>
        <dbReference type="Proteomes" id="UP001437460"/>
    </source>
</evidence>
<dbReference type="Proteomes" id="UP001437460">
    <property type="component" value="Unassembled WGS sequence"/>
</dbReference>
<evidence type="ECO:0000259" key="4">
    <source>
        <dbReference type="PROSITE" id="PS50949"/>
    </source>
</evidence>
<dbReference type="Gene3D" id="3.40.50.2300">
    <property type="match status" value="2"/>
</dbReference>
<keyword evidence="2" id="KW-0238">DNA-binding</keyword>
<sequence length="371" mass="43262">MPRTAGSQNQENLKYQKLYNWGRTLITSGVIKNQDKFPSEHILQKKFGYSRQTVRNALDRLEKDGLIVRVKGSGTYVSYENSGADGERPHVGLILSYFSDYLFPQVYAGIESVLRDKGFEIDVAVTRNRLNDEEMYLKGFLNRNVAGLIIEGTRSTFPNPNLRLYKEIRKRNIPTLFIHNHYQNEQFDSVEMSDARAGYELTRILIQNGHRRIGGIFKYDDMQGIERYRGFIECLSDYGINFDDDCIRWYSTKDMEEKLSRKSLLRMYRRTKDCTAMILYNDEVAGFYMDFLKERGLRVPEDISLVSFDDAGPEQEAELKILSAIHPKYNLGRITARNLLRMMEDPDWQKKNYAHQFPVAFNNGNSVRDIR</sequence>
<dbReference type="SUPFAM" id="SSF46785">
    <property type="entry name" value="Winged helix' DNA-binding domain"/>
    <property type="match status" value="1"/>
</dbReference>
<evidence type="ECO:0000256" key="1">
    <source>
        <dbReference type="ARBA" id="ARBA00023015"/>
    </source>
</evidence>
<name>A0ABV1HMQ2_9FIRM</name>
<keyword evidence="1" id="KW-0805">Transcription regulation</keyword>
<dbReference type="Pfam" id="PF13377">
    <property type="entry name" value="Peripla_BP_3"/>
    <property type="match status" value="1"/>
</dbReference>
<dbReference type="PROSITE" id="PS50949">
    <property type="entry name" value="HTH_GNTR"/>
    <property type="match status" value="1"/>
</dbReference>
<dbReference type="CDD" id="cd07377">
    <property type="entry name" value="WHTH_GntR"/>
    <property type="match status" value="1"/>
</dbReference>
<evidence type="ECO:0000256" key="2">
    <source>
        <dbReference type="ARBA" id="ARBA00023125"/>
    </source>
</evidence>
<dbReference type="InterPro" id="IPR046335">
    <property type="entry name" value="LacI/GalR-like_sensor"/>
</dbReference>